<evidence type="ECO:0000313" key="3">
    <source>
        <dbReference type="Proteomes" id="UP000736335"/>
    </source>
</evidence>
<accession>A0A9P6HBJ7</accession>
<dbReference type="OrthoDB" id="3250044at2759"/>
<gene>
    <name evidence="2" type="ORF">BJ322DRAFT_1144587</name>
</gene>
<dbReference type="EMBL" id="WIUZ02000013">
    <property type="protein sequence ID" value="KAF9781782.1"/>
    <property type="molecule type" value="Genomic_DNA"/>
</dbReference>
<dbReference type="AlphaFoldDB" id="A0A9P6HBJ7"/>
<comment type="caution">
    <text evidence="2">The sequence shown here is derived from an EMBL/GenBank/DDBJ whole genome shotgun (WGS) entry which is preliminary data.</text>
</comment>
<dbReference type="Gene3D" id="1.10.1070.11">
    <property type="entry name" value="Phosphatidylinositol 3-/4-kinase, catalytic domain"/>
    <property type="match status" value="1"/>
</dbReference>
<dbReference type="Pfam" id="PF01636">
    <property type="entry name" value="APH"/>
    <property type="match status" value="1"/>
</dbReference>
<dbReference type="InterPro" id="IPR036940">
    <property type="entry name" value="PI3/4_kinase_cat_sf"/>
</dbReference>
<dbReference type="InterPro" id="IPR002575">
    <property type="entry name" value="Aminoglycoside_PTrfase"/>
</dbReference>
<organism evidence="2 3">
    <name type="scientific">Thelephora terrestris</name>
    <dbReference type="NCBI Taxonomy" id="56493"/>
    <lineage>
        <taxon>Eukaryota</taxon>
        <taxon>Fungi</taxon>
        <taxon>Dikarya</taxon>
        <taxon>Basidiomycota</taxon>
        <taxon>Agaricomycotina</taxon>
        <taxon>Agaricomycetes</taxon>
        <taxon>Thelephorales</taxon>
        <taxon>Thelephoraceae</taxon>
        <taxon>Thelephora</taxon>
    </lineage>
</organism>
<dbReference type="Proteomes" id="UP000736335">
    <property type="component" value="Unassembled WGS sequence"/>
</dbReference>
<sequence>MSDDRIELSAADVPADVPSRDTIVQLCDDAGYCQNGLCIEVAGRPRFWVKYGAAITLGEARTQKQVAEIANADPEGVVGVPEVYLVFSRGNCRYIVMQHVEGVTVESRQSSSGKYAEDDLKAVVAAVEWLLTLRMPANTPPGPVGGGPIGHDFFLECQSTRVYPTVQHLQDQINKLVAPQGLSVDFSSEIKDGLVLCPSDIHPSNFMIDSSGRLFVIDFGCTCYMPPSYVAFSFERAWEPFMQMVVRRVKFPQSSNVAAMRVAAGLLVVTGNNSLGK</sequence>
<proteinExistence type="predicted"/>
<evidence type="ECO:0000313" key="2">
    <source>
        <dbReference type="EMBL" id="KAF9781782.1"/>
    </source>
</evidence>
<dbReference type="SUPFAM" id="SSF56112">
    <property type="entry name" value="Protein kinase-like (PK-like)"/>
    <property type="match status" value="1"/>
</dbReference>
<feature type="domain" description="Aminoglycoside phosphotransferase" evidence="1">
    <location>
        <begin position="61"/>
        <end position="229"/>
    </location>
</feature>
<keyword evidence="3" id="KW-1185">Reference proteome</keyword>
<dbReference type="InterPro" id="IPR011009">
    <property type="entry name" value="Kinase-like_dom_sf"/>
</dbReference>
<evidence type="ECO:0000259" key="1">
    <source>
        <dbReference type="Pfam" id="PF01636"/>
    </source>
</evidence>
<protein>
    <recommendedName>
        <fullName evidence="1">Aminoglycoside phosphotransferase domain-containing protein</fullName>
    </recommendedName>
</protein>
<reference evidence="2" key="1">
    <citation type="journal article" date="2020" name="Nat. Commun.">
        <title>Large-scale genome sequencing of mycorrhizal fungi provides insights into the early evolution of symbiotic traits.</title>
        <authorList>
            <person name="Miyauchi S."/>
            <person name="Kiss E."/>
            <person name="Kuo A."/>
            <person name="Drula E."/>
            <person name="Kohler A."/>
            <person name="Sanchez-Garcia M."/>
            <person name="Morin E."/>
            <person name="Andreopoulos B."/>
            <person name="Barry K.W."/>
            <person name="Bonito G."/>
            <person name="Buee M."/>
            <person name="Carver A."/>
            <person name="Chen C."/>
            <person name="Cichocki N."/>
            <person name="Clum A."/>
            <person name="Culley D."/>
            <person name="Crous P.W."/>
            <person name="Fauchery L."/>
            <person name="Girlanda M."/>
            <person name="Hayes R.D."/>
            <person name="Keri Z."/>
            <person name="LaButti K."/>
            <person name="Lipzen A."/>
            <person name="Lombard V."/>
            <person name="Magnuson J."/>
            <person name="Maillard F."/>
            <person name="Murat C."/>
            <person name="Nolan M."/>
            <person name="Ohm R.A."/>
            <person name="Pangilinan J."/>
            <person name="Pereira M.F."/>
            <person name="Perotto S."/>
            <person name="Peter M."/>
            <person name="Pfister S."/>
            <person name="Riley R."/>
            <person name="Sitrit Y."/>
            <person name="Stielow J.B."/>
            <person name="Szollosi G."/>
            <person name="Zifcakova L."/>
            <person name="Stursova M."/>
            <person name="Spatafora J.W."/>
            <person name="Tedersoo L."/>
            <person name="Vaario L.M."/>
            <person name="Yamada A."/>
            <person name="Yan M."/>
            <person name="Wang P."/>
            <person name="Xu J."/>
            <person name="Bruns T."/>
            <person name="Baldrian P."/>
            <person name="Vilgalys R."/>
            <person name="Dunand C."/>
            <person name="Henrissat B."/>
            <person name="Grigoriev I.V."/>
            <person name="Hibbett D."/>
            <person name="Nagy L.G."/>
            <person name="Martin F.M."/>
        </authorList>
    </citation>
    <scope>NUCLEOTIDE SEQUENCE</scope>
    <source>
        <strain evidence="2">UH-Tt-Lm1</strain>
    </source>
</reference>
<reference evidence="2" key="2">
    <citation type="submission" date="2020-11" db="EMBL/GenBank/DDBJ databases">
        <authorList>
            <consortium name="DOE Joint Genome Institute"/>
            <person name="Kuo A."/>
            <person name="Miyauchi S."/>
            <person name="Kiss E."/>
            <person name="Drula E."/>
            <person name="Kohler A."/>
            <person name="Sanchez-Garcia M."/>
            <person name="Andreopoulos B."/>
            <person name="Barry K.W."/>
            <person name="Bonito G."/>
            <person name="Buee M."/>
            <person name="Carver A."/>
            <person name="Chen C."/>
            <person name="Cichocki N."/>
            <person name="Clum A."/>
            <person name="Culley D."/>
            <person name="Crous P.W."/>
            <person name="Fauchery L."/>
            <person name="Girlanda M."/>
            <person name="Hayes R."/>
            <person name="Keri Z."/>
            <person name="Labutti K."/>
            <person name="Lipzen A."/>
            <person name="Lombard V."/>
            <person name="Magnuson J."/>
            <person name="Maillard F."/>
            <person name="Morin E."/>
            <person name="Murat C."/>
            <person name="Nolan M."/>
            <person name="Ohm R."/>
            <person name="Pangilinan J."/>
            <person name="Pereira M."/>
            <person name="Perotto S."/>
            <person name="Peter M."/>
            <person name="Riley R."/>
            <person name="Sitrit Y."/>
            <person name="Stielow B."/>
            <person name="Szollosi G."/>
            <person name="Zifcakova L."/>
            <person name="Stursova M."/>
            <person name="Spatafora J.W."/>
            <person name="Tedersoo L."/>
            <person name="Vaario L.-M."/>
            <person name="Yamada A."/>
            <person name="Yan M."/>
            <person name="Wang P."/>
            <person name="Xu J."/>
            <person name="Bruns T."/>
            <person name="Baldrian P."/>
            <person name="Vilgalys R."/>
            <person name="Henrissat B."/>
            <person name="Grigoriev I.V."/>
            <person name="Hibbett D."/>
            <person name="Nagy L.G."/>
            <person name="Martin F.M."/>
        </authorList>
    </citation>
    <scope>NUCLEOTIDE SEQUENCE</scope>
    <source>
        <strain evidence="2">UH-Tt-Lm1</strain>
    </source>
</reference>
<name>A0A9P6HBJ7_9AGAM</name>